<organism evidence="3 4">
    <name type="scientific">Stentor coeruleus</name>
    <dbReference type="NCBI Taxonomy" id="5963"/>
    <lineage>
        <taxon>Eukaryota</taxon>
        <taxon>Sar</taxon>
        <taxon>Alveolata</taxon>
        <taxon>Ciliophora</taxon>
        <taxon>Postciliodesmatophora</taxon>
        <taxon>Heterotrichea</taxon>
        <taxon>Heterotrichida</taxon>
        <taxon>Stentoridae</taxon>
        <taxon>Stentor</taxon>
    </lineage>
</organism>
<comment type="caution">
    <text evidence="3">The sequence shown here is derived from an EMBL/GenBank/DDBJ whole genome shotgun (WGS) entry which is preliminary data.</text>
</comment>
<dbReference type="Pfam" id="PF13499">
    <property type="entry name" value="EF-hand_7"/>
    <property type="match status" value="1"/>
</dbReference>
<dbReference type="Gene3D" id="1.10.238.10">
    <property type="entry name" value="EF-hand"/>
    <property type="match status" value="1"/>
</dbReference>
<protein>
    <recommendedName>
        <fullName evidence="2">EF-hand domain-containing protein</fullName>
    </recommendedName>
</protein>
<evidence type="ECO:0000313" key="4">
    <source>
        <dbReference type="Proteomes" id="UP000187209"/>
    </source>
</evidence>
<dbReference type="InterPro" id="IPR002048">
    <property type="entry name" value="EF_hand_dom"/>
</dbReference>
<keyword evidence="1" id="KW-0106">Calcium</keyword>
<dbReference type="OrthoDB" id="408117at2759"/>
<dbReference type="AlphaFoldDB" id="A0A1R2D4B3"/>
<dbReference type="EMBL" id="MPUH01000003">
    <property type="protein sequence ID" value="OMJ96105.1"/>
    <property type="molecule type" value="Genomic_DNA"/>
</dbReference>
<dbReference type="GO" id="GO:0005509">
    <property type="term" value="F:calcium ion binding"/>
    <property type="evidence" value="ECO:0007669"/>
    <property type="project" value="InterPro"/>
</dbReference>
<accession>A0A1R2D4B3</accession>
<dbReference type="InterPro" id="IPR018247">
    <property type="entry name" value="EF_Hand_1_Ca_BS"/>
</dbReference>
<dbReference type="SMART" id="SM00054">
    <property type="entry name" value="EFh"/>
    <property type="match status" value="2"/>
</dbReference>
<keyword evidence="4" id="KW-1185">Reference proteome</keyword>
<evidence type="ECO:0000256" key="1">
    <source>
        <dbReference type="ARBA" id="ARBA00022837"/>
    </source>
</evidence>
<dbReference type="PROSITE" id="PS50222">
    <property type="entry name" value="EF_HAND_2"/>
    <property type="match status" value="2"/>
</dbReference>
<dbReference type="CDD" id="cd00051">
    <property type="entry name" value="EFh"/>
    <property type="match status" value="1"/>
</dbReference>
<dbReference type="PROSITE" id="PS00018">
    <property type="entry name" value="EF_HAND_1"/>
    <property type="match status" value="2"/>
</dbReference>
<evidence type="ECO:0000313" key="3">
    <source>
        <dbReference type="EMBL" id="OMJ96105.1"/>
    </source>
</evidence>
<proteinExistence type="predicted"/>
<evidence type="ECO:0000259" key="2">
    <source>
        <dbReference type="PROSITE" id="PS50222"/>
    </source>
</evidence>
<sequence>MLSEIAAKLASNPNREQVAKSVFDSFDTNSSGRIEKSEMKVAMNRIATELGGGELTDEQFERGYAKMDQNSDGTVDFEEFKVMISGLFDALSS</sequence>
<gene>
    <name evidence="3" type="ORF">SteCoe_278</name>
</gene>
<reference evidence="3 4" key="1">
    <citation type="submission" date="2016-11" db="EMBL/GenBank/DDBJ databases">
        <title>The macronuclear genome of Stentor coeruleus: a giant cell with tiny introns.</title>
        <authorList>
            <person name="Slabodnick M."/>
            <person name="Ruby J.G."/>
            <person name="Reiff S.B."/>
            <person name="Swart E.C."/>
            <person name="Gosai S."/>
            <person name="Prabakaran S."/>
            <person name="Witkowska E."/>
            <person name="Larue G.E."/>
            <person name="Fisher S."/>
            <person name="Freeman R.M."/>
            <person name="Gunawardena J."/>
            <person name="Chu W."/>
            <person name="Stover N.A."/>
            <person name="Gregory B.D."/>
            <person name="Nowacki M."/>
            <person name="Derisi J."/>
            <person name="Roy S.W."/>
            <person name="Marshall W.F."/>
            <person name="Sood P."/>
        </authorList>
    </citation>
    <scope>NUCLEOTIDE SEQUENCE [LARGE SCALE GENOMIC DNA]</scope>
    <source>
        <strain evidence="3">WM001</strain>
    </source>
</reference>
<name>A0A1R2D4B3_9CILI</name>
<dbReference type="InterPro" id="IPR011992">
    <property type="entry name" value="EF-hand-dom_pair"/>
</dbReference>
<dbReference type="Proteomes" id="UP000187209">
    <property type="component" value="Unassembled WGS sequence"/>
</dbReference>
<feature type="domain" description="EF-hand" evidence="2">
    <location>
        <begin position="55"/>
        <end position="90"/>
    </location>
</feature>
<feature type="domain" description="EF-hand" evidence="2">
    <location>
        <begin position="14"/>
        <end position="49"/>
    </location>
</feature>
<dbReference type="SUPFAM" id="SSF47473">
    <property type="entry name" value="EF-hand"/>
    <property type="match status" value="1"/>
</dbReference>